<feature type="region of interest" description="Disordered" evidence="1">
    <location>
        <begin position="286"/>
        <end position="392"/>
    </location>
</feature>
<dbReference type="OrthoDB" id="1046782at2759"/>
<evidence type="ECO:0000313" key="4">
    <source>
        <dbReference type="Proteomes" id="UP000777438"/>
    </source>
</evidence>
<feature type="region of interest" description="Disordered" evidence="1">
    <location>
        <begin position="426"/>
        <end position="454"/>
    </location>
</feature>
<reference evidence="3 4" key="1">
    <citation type="journal article" date="2021" name="Nat. Commun.">
        <title>Genetic determinants of endophytism in the Arabidopsis root mycobiome.</title>
        <authorList>
            <person name="Mesny F."/>
            <person name="Miyauchi S."/>
            <person name="Thiergart T."/>
            <person name="Pickel B."/>
            <person name="Atanasova L."/>
            <person name="Karlsson M."/>
            <person name="Huettel B."/>
            <person name="Barry K.W."/>
            <person name="Haridas S."/>
            <person name="Chen C."/>
            <person name="Bauer D."/>
            <person name="Andreopoulos W."/>
            <person name="Pangilinan J."/>
            <person name="LaButti K."/>
            <person name="Riley R."/>
            <person name="Lipzen A."/>
            <person name="Clum A."/>
            <person name="Drula E."/>
            <person name="Henrissat B."/>
            <person name="Kohler A."/>
            <person name="Grigoriev I.V."/>
            <person name="Martin F.M."/>
            <person name="Hacquard S."/>
        </authorList>
    </citation>
    <scope>NUCLEOTIDE SEQUENCE [LARGE SCALE GENOMIC DNA]</scope>
    <source>
        <strain evidence="3 4">MPI-CAGE-CH-0241</strain>
    </source>
</reference>
<feature type="signal peptide" evidence="2">
    <location>
        <begin position="1"/>
        <end position="27"/>
    </location>
</feature>
<feature type="compositionally biased region" description="Basic and acidic residues" evidence="1">
    <location>
        <begin position="1059"/>
        <end position="1160"/>
    </location>
</feature>
<dbReference type="InterPro" id="IPR017946">
    <property type="entry name" value="PLC-like_Pdiesterase_TIM-brl"/>
</dbReference>
<feature type="chain" id="PRO_5040322011" evidence="2">
    <location>
        <begin position="28"/>
        <end position="1160"/>
    </location>
</feature>
<feature type="compositionally biased region" description="Low complexity" evidence="1">
    <location>
        <begin position="42"/>
        <end position="53"/>
    </location>
</feature>
<dbReference type="GO" id="GO:0006629">
    <property type="term" value="P:lipid metabolic process"/>
    <property type="evidence" value="ECO:0007669"/>
    <property type="project" value="InterPro"/>
</dbReference>
<name>A0A9P9AWL7_9HYPO</name>
<gene>
    <name evidence="3" type="ORF">B0T10DRAFT_542219</name>
</gene>
<dbReference type="PANTHER" id="PTHR13593">
    <property type="match status" value="1"/>
</dbReference>
<dbReference type="InterPro" id="IPR051057">
    <property type="entry name" value="PI-PLC_domain"/>
</dbReference>
<feature type="region of interest" description="Disordered" evidence="1">
    <location>
        <begin position="42"/>
        <end position="64"/>
    </location>
</feature>
<evidence type="ECO:0000313" key="3">
    <source>
        <dbReference type="EMBL" id="KAH6899885.1"/>
    </source>
</evidence>
<dbReference type="AlphaFoldDB" id="A0A9P9AWL7"/>
<sequence length="1160" mass="129726">MRSQRTTLASLRRAILVVVLSASAVRGLPTFKAANTTTLGLASTPTPASSPTSLQNTSTGPVPVTGTRVENFPFLGPDIPNVEDPSTFMGGVKLPGVSVDDSAVSHKKKKKQLEPNYKLGHFVTDKNRGKYNTIPNSNPQIARPYFNAPKPENEHEHDTITLRCYDTDGTGVLGDAPYADLVFHQSHLHERGEPEPGRRLLCFDSANNREFLSFPAATVEIGPPHSIISRRRKVSGGHGGKERPGHSALLFGSALVDQPPVTVPVESHGSDGSEETDKATNSAFLIPGTRVGRPPATMPEESQIPPDGSDGHSAFHIGGTRVGRPPATMPEESQVPSEGSDDHSVFHIGGTRVGRPPVAVPAESQAPDGSEETAKSTNSAFHIGGTRVGRPPVTVPEEINKVAHKALRMAGVGIERSVVDGPEESWDSMDFDNQASVPKAPYGIRDRSNTKNIPRTNSMTRIMETDELQDSTGSEHLGARAALNHSGHLYEPANKTYGYTVPFPMIRDRNESSTVRRPVVQNTSSSDAAHLHRRSLTPASLNEEPVTGLKGATPKSVEDVYKQALELVDPAEMIYLEENDNGLASVQRTADVWTSLKDKSGKYLYIDYWATVIDVINATPYRWKRGHISSYQLPNWKDDWPEYIEPGQTFRIISYCRHGTVSTDTAGEVVYHLQGTRRPASFSLERRPGKQHHVWVKFLEELQTDTNGKHDELDLGYHQYPGGSQFILAGKEGDFSSNSIHPQWMQKLLPDIGHLSLREIVMPRSHHVGMSKAAESFGLGRKANTLCQTKTAAEQIEKFGIRVLDIRPYKYKHAYHAAHGSKVLGAWNGMFGEKIEDIAKAIGDFHKHYPGELIIVDLAEESGRIEYGWQAFNEIDRIGLYKLFKDHARLTKLPEKEDITRWPLRKFIGDGKSATIVRVPDSWAKHPDYPGAKEGFVTGEGFPTTHRWSDTNKVDRLAEDQLVHLITERPHRDWKMHHADWIITQDAMQTAFPSHSITQMALPAYSALWRDMWRKMTDSTYPNWIAMDNIHSTALTSFVKTINKCHVARKCGKLGGKIKGVDHDGNLLDGLDRPDDDVMKKQEKEEEKKKEEEDETKKKEEEDETKKKEEEMKKKEREIKKKEEELKKKEEELKKKEEDNKKEEEKKKKDEDKKKEKKKE</sequence>
<protein>
    <submittedName>
        <fullName evidence="3">Uncharacterized protein</fullName>
    </submittedName>
</protein>
<keyword evidence="2" id="KW-0732">Signal</keyword>
<feature type="region of interest" description="Disordered" evidence="1">
    <location>
        <begin position="1055"/>
        <end position="1160"/>
    </location>
</feature>
<dbReference type="Gene3D" id="3.20.20.190">
    <property type="entry name" value="Phosphatidylinositol (PI) phosphodiesterase"/>
    <property type="match status" value="1"/>
</dbReference>
<dbReference type="Proteomes" id="UP000777438">
    <property type="component" value="Unassembled WGS sequence"/>
</dbReference>
<accession>A0A9P9AWL7</accession>
<dbReference type="EMBL" id="JAGPYM010000001">
    <property type="protein sequence ID" value="KAH6899885.1"/>
    <property type="molecule type" value="Genomic_DNA"/>
</dbReference>
<organism evidence="3 4">
    <name type="scientific">Thelonectria olida</name>
    <dbReference type="NCBI Taxonomy" id="1576542"/>
    <lineage>
        <taxon>Eukaryota</taxon>
        <taxon>Fungi</taxon>
        <taxon>Dikarya</taxon>
        <taxon>Ascomycota</taxon>
        <taxon>Pezizomycotina</taxon>
        <taxon>Sordariomycetes</taxon>
        <taxon>Hypocreomycetidae</taxon>
        <taxon>Hypocreales</taxon>
        <taxon>Nectriaceae</taxon>
        <taxon>Thelonectria</taxon>
    </lineage>
</organism>
<proteinExistence type="predicted"/>
<keyword evidence="4" id="KW-1185">Reference proteome</keyword>
<evidence type="ECO:0000256" key="2">
    <source>
        <dbReference type="SAM" id="SignalP"/>
    </source>
</evidence>
<dbReference type="PANTHER" id="PTHR13593:SF143">
    <property type="entry name" value="PHOSPHATIDYLINOSITOL-SPECIFIC PHOSPHOLIPASE C X DOMAIN-CONTAINING PROTEIN"/>
    <property type="match status" value="1"/>
</dbReference>
<evidence type="ECO:0000256" key="1">
    <source>
        <dbReference type="SAM" id="MobiDB-lite"/>
    </source>
</evidence>
<feature type="region of interest" description="Disordered" evidence="1">
    <location>
        <begin position="512"/>
        <end position="552"/>
    </location>
</feature>
<dbReference type="SUPFAM" id="SSF51695">
    <property type="entry name" value="PLC-like phosphodiesterases"/>
    <property type="match status" value="1"/>
</dbReference>
<feature type="compositionally biased region" description="Polar residues" evidence="1">
    <location>
        <begin position="512"/>
        <end position="527"/>
    </location>
</feature>
<dbReference type="GO" id="GO:0008081">
    <property type="term" value="F:phosphoric diester hydrolase activity"/>
    <property type="evidence" value="ECO:0007669"/>
    <property type="project" value="InterPro"/>
</dbReference>
<comment type="caution">
    <text evidence="3">The sequence shown here is derived from an EMBL/GenBank/DDBJ whole genome shotgun (WGS) entry which is preliminary data.</text>
</comment>